<dbReference type="SUPFAM" id="SSF49452">
    <property type="entry name" value="Starch-binding domain-like"/>
    <property type="match status" value="1"/>
</dbReference>
<keyword evidence="6" id="KW-0812">Transmembrane</keyword>
<dbReference type="InterPro" id="IPR013783">
    <property type="entry name" value="Ig-like_fold"/>
</dbReference>
<dbReference type="InterPro" id="IPR008969">
    <property type="entry name" value="CarboxyPept-like_regulatory"/>
</dbReference>
<keyword evidence="8" id="KW-1185">Reference proteome</keyword>
<dbReference type="PANTHER" id="PTHR23303">
    <property type="entry name" value="CARBOXYPEPTIDASE REGULATORY REGION-CONTAINING"/>
    <property type="match status" value="1"/>
</dbReference>
<proteinExistence type="predicted"/>
<comment type="catalytic activity">
    <reaction evidence="1">
        <text>Endohydrolysis of (1-&gt;4)-alpha-D-glucosidic linkages in polysaccharides containing three or more (1-&gt;4)-alpha-linked D-glucose units.</text>
        <dbReference type="EC" id="3.2.1.1"/>
    </reaction>
</comment>
<dbReference type="Gene3D" id="2.60.40.1120">
    <property type="entry name" value="Carboxypeptidase-like, regulatory domain"/>
    <property type="match status" value="2"/>
</dbReference>
<reference evidence="7" key="2">
    <citation type="submission" date="2020-09" db="EMBL/GenBank/DDBJ databases">
        <authorList>
            <person name="Sun Q."/>
            <person name="Ohkuma M."/>
        </authorList>
    </citation>
    <scope>NUCLEOTIDE SEQUENCE</scope>
    <source>
        <strain evidence="7">JCM 3051</strain>
    </source>
</reference>
<feature type="transmembrane region" description="Helical" evidence="6">
    <location>
        <begin position="680"/>
        <end position="705"/>
    </location>
</feature>
<dbReference type="Gene3D" id="2.60.40.10">
    <property type="entry name" value="Immunoglobulins"/>
    <property type="match status" value="1"/>
</dbReference>
<evidence type="ECO:0000256" key="3">
    <source>
        <dbReference type="ARBA" id="ARBA00022729"/>
    </source>
</evidence>
<dbReference type="SUPFAM" id="SSF49478">
    <property type="entry name" value="Cna protein B-type domain"/>
    <property type="match status" value="1"/>
</dbReference>
<feature type="region of interest" description="Disordered" evidence="5">
    <location>
        <begin position="642"/>
        <end position="682"/>
    </location>
</feature>
<comment type="caution">
    <text evidence="7">The sequence shown here is derived from an EMBL/GenBank/DDBJ whole genome shotgun (WGS) entry which is preliminary data.</text>
</comment>
<dbReference type="Proteomes" id="UP000655589">
    <property type="component" value="Unassembled WGS sequence"/>
</dbReference>
<name>A0A8H9GFI4_9MICO</name>
<dbReference type="GO" id="GO:0004556">
    <property type="term" value="F:alpha-amylase activity"/>
    <property type="evidence" value="ECO:0007669"/>
    <property type="project" value="UniProtKB-EC"/>
</dbReference>
<evidence type="ECO:0000256" key="5">
    <source>
        <dbReference type="SAM" id="MobiDB-lite"/>
    </source>
</evidence>
<keyword evidence="6" id="KW-1133">Transmembrane helix</keyword>
<keyword evidence="3" id="KW-0732">Signal</keyword>
<dbReference type="Pfam" id="PF13620">
    <property type="entry name" value="CarboxypepD_reg"/>
    <property type="match status" value="2"/>
</dbReference>
<dbReference type="InterPro" id="IPR013784">
    <property type="entry name" value="Carb-bd-like_fold"/>
</dbReference>
<gene>
    <name evidence="7" type="ORF">GCM10010102_07370</name>
</gene>
<evidence type="ECO:0000256" key="6">
    <source>
        <dbReference type="SAM" id="Phobius"/>
    </source>
</evidence>
<evidence type="ECO:0000256" key="1">
    <source>
        <dbReference type="ARBA" id="ARBA00000548"/>
    </source>
</evidence>
<feature type="compositionally biased region" description="Pro residues" evidence="5">
    <location>
        <begin position="663"/>
        <end position="673"/>
    </location>
</feature>
<reference evidence="7" key="1">
    <citation type="journal article" date="2014" name="Int. J. Syst. Evol. Microbiol.">
        <title>Complete genome sequence of Corynebacterium casei LMG S-19264T (=DSM 44701T), isolated from a smear-ripened cheese.</title>
        <authorList>
            <consortium name="US DOE Joint Genome Institute (JGI-PGF)"/>
            <person name="Walter F."/>
            <person name="Albersmeier A."/>
            <person name="Kalinowski J."/>
            <person name="Ruckert C."/>
        </authorList>
    </citation>
    <scope>NUCLEOTIDE SEQUENCE</scope>
    <source>
        <strain evidence="7">JCM 3051</strain>
    </source>
</reference>
<evidence type="ECO:0000313" key="7">
    <source>
        <dbReference type="EMBL" id="GGM14420.1"/>
    </source>
</evidence>
<organism evidence="7 8">
    <name type="scientific">Promicromonospora citrea</name>
    <dbReference type="NCBI Taxonomy" id="43677"/>
    <lineage>
        <taxon>Bacteria</taxon>
        <taxon>Bacillati</taxon>
        <taxon>Actinomycetota</taxon>
        <taxon>Actinomycetes</taxon>
        <taxon>Micrococcales</taxon>
        <taxon>Promicromonosporaceae</taxon>
        <taxon>Promicromonospora</taxon>
    </lineage>
</organism>
<dbReference type="GO" id="GO:0005975">
    <property type="term" value="P:carbohydrate metabolic process"/>
    <property type="evidence" value="ECO:0007669"/>
    <property type="project" value="UniProtKB-ARBA"/>
</dbReference>
<dbReference type="AlphaFoldDB" id="A0A8H9GFI4"/>
<dbReference type="EC" id="3.2.1.1" evidence="2"/>
<dbReference type="GO" id="GO:0030246">
    <property type="term" value="F:carbohydrate binding"/>
    <property type="evidence" value="ECO:0007669"/>
    <property type="project" value="InterPro"/>
</dbReference>
<dbReference type="InterPro" id="IPR051417">
    <property type="entry name" value="SDr/BOS_complex"/>
</dbReference>
<keyword evidence="6" id="KW-0472">Membrane</keyword>
<evidence type="ECO:0000256" key="4">
    <source>
        <dbReference type="ARBA" id="ARBA00030238"/>
    </source>
</evidence>
<sequence length="718" mass="71003">MLARAPTGHRSYRVHVKRTAGGLGVVAAAVLVALGAVTPTASSAVASTLVPAGTAPAAATGGWADWEPLDGAPGDWSTTVRLPATGFPAATVTSDARGGVGVVSGASSWLGPATPPGEVFGSSRGQAYLNLRPQADRADAPSTTTYTFERPTPGGGWAFVLGDIDADRAVVTALGADGRELTAGELGWQGGFNYCGGAGSPSCVGDPADVATWDPGTQELAGNAAAADTAGAAGWFRPTTPVASLTVTFFRRTGFPVYQTWFASLGRDVAGTVRLVDAAGTPQGVLPDARLTLFAADGTEIATTTSDASGQYGFDGVTAAPGYRVELTDLPEAGELHPHGLVAVGERVADEIDLREADATGVDFAARDVVPVAVSGTVLTDDGDPVAGATVTLAPVGGGAVLTAVTDSTGAYLVDRVGQDGVVGLPQQYTFALSGLPEGFVVGSAPDPVTVRPGQEEPSTGNDFVVRAPASVSGTVTSGGEPVAAVVVRIDGEGGAAGTTTGADGTYRFEDVLPGDHTVTVEAPDGYRPDGPDARDVTVGRDDVTGVDFALVTPGAVGGTVTDPAGEPMGGVTVTVTGPDGAVERVTDAEGGYFVGDLPQGDHTVAVTVPDGCAAEVTERTVTITAAGESLLAEDFVVACGPEPSASPSPSATGSPSAGPTGSPSPEPGPGPGGPDRGDLAATGAMVGSVALAAAVLAGVGVGLVRASRRIPPPPSGR</sequence>
<evidence type="ECO:0000256" key="2">
    <source>
        <dbReference type="ARBA" id="ARBA00012595"/>
    </source>
</evidence>
<feature type="compositionally biased region" description="Low complexity" evidence="5">
    <location>
        <begin position="642"/>
        <end position="662"/>
    </location>
</feature>
<protein>
    <recommendedName>
        <fullName evidence="2">alpha-amylase</fullName>
        <ecNumber evidence="2">3.2.1.1</ecNumber>
    </recommendedName>
    <alternativeName>
        <fullName evidence="4">1,4-alpha-D-glucan glucanohydrolase</fullName>
    </alternativeName>
</protein>
<dbReference type="SUPFAM" id="SSF49464">
    <property type="entry name" value="Carboxypeptidase regulatory domain-like"/>
    <property type="match status" value="1"/>
</dbReference>
<dbReference type="EMBL" id="BMPT01000002">
    <property type="protein sequence ID" value="GGM14420.1"/>
    <property type="molecule type" value="Genomic_DNA"/>
</dbReference>
<evidence type="ECO:0000313" key="8">
    <source>
        <dbReference type="Proteomes" id="UP000655589"/>
    </source>
</evidence>
<accession>A0A8H9GFI4</accession>